<dbReference type="GO" id="GO:0003924">
    <property type="term" value="F:GTPase activity"/>
    <property type="evidence" value="ECO:0007669"/>
    <property type="project" value="UniProtKB-UniRule"/>
</dbReference>
<evidence type="ECO:0000256" key="11">
    <source>
        <dbReference type="RuleBase" id="RU000644"/>
    </source>
</evidence>
<dbReference type="Gene3D" id="3.40.50.10050">
    <property type="entry name" value="Translation initiation factor IF- 2, domain 3"/>
    <property type="match status" value="1"/>
</dbReference>
<feature type="compositionally biased region" description="Pro residues" evidence="12">
    <location>
        <begin position="194"/>
        <end position="204"/>
    </location>
</feature>
<gene>
    <name evidence="10 14" type="primary">infB</name>
    <name evidence="14" type="ORF">JOL79_03315</name>
</gene>
<dbReference type="NCBIfam" id="TIGR00487">
    <property type="entry name" value="IF-2"/>
    <property type="match status" value="1"/>
</dbReference>
<dbReference type="PROSITE" id="PS51722">
    <property type="entry name" value="G_TR_2"/>
    <property type="match status" value="1"/>
</dbReference>
<evidence type="ECO:0000256" key="10">
    <source>
        <dbReference type="HAMAP-Rule" id="MF_00100"/>
    </source>
</evidence>
<feature type="binding site" evidence="10">
    <location>
        <begin position="548"/>
        <end position="555"/>
    </location>
    <ligand>
        <name>GTP</name>
        <dbReference type="ChEBI" id="CHEBI:37565"/>
    </ligand>
</feature>
<feature type="domain" description="Tr-type G" evidence="13">
    <location>
        <begin position="539"/>
        <end position="711"/>
    </location>
</feature>
<evidence type="ECO:0000256" key="12">
    <source>
        <dbReference type="SAM" id="MobiDB-lite"/>
    </source>
</evidence>
<dbReference type="InterPro" id="IPR006847">
    <property type="entry name" value="IF2_N"/>
</dbReference>
<dbReference type="InterPro" id="IPR044145">
    <property type="entry name" value="IF2_II"/>
</dbReference>
<dbReference type="FunFam" id="1.10.10.2480:FF:000003">
    <property type="entry name" value="Translation initiation factor IF-2"/>
    <property type="match status" value="1"/>
</dbReference>
<dbReference type="Pfam" id="PF04760">
    <property type="entry name" value="IF2_N"/>
    <property type="match status" value="2"/>
</dbReference>
<protein>
    <recommendedName>
        <fullName evidence="3 10">Translation initiation factor IF-2</fullName>
    </recommendedName>
</protein>
<dbReference type="FunFam" id="3.40.50.300:FF:000019">
    <property type="entry name" value="Translation initiation factor IF-2"/>
    <property type="match status" value="1"/>
</dbReference>
<feature type="compositionally biased region" description="Basic and acidic residues" evidence="12">
    <location>
        <begin position="226"/>
        <end position="258"/>
    </location>
</feature>
<feature type="compositionally biased region" description="Gly residues" evidence="12">
    <location>
        <begin position="370"/>
        <end position="414"/>
    </location>
</feature>
<dbReference type="CDD" id="cd03702">
    <property type="entry name" value="IF2_mtIF2_II"/>
    <property type="match status" value="1"/>
</dbReference>
<dbReference type="HAMAP" id="MF_00100_B">
    <property type="entry name" value="IF_2_B"/>
    <property type="match status" value="1"/>
</dbReference>
<comment type="caution">
    <text evidence="10">Lacks conserved residue(s) required for the propagation of feature annotation.</text>
</comment>
<evidence type="ECO:0000313" key="15">
    <source>
        <dbReference type="Proteomes" id="UP000674234"/>
    </source>
</evidence>
<dbReference type="GO" id="GO:0005829">
    <property type="term" value="C:cytosol"/>
    <property type="evidence" value="ECO:0007669"/>
    <property type="project" value="TreeGrafter"/>
</dbReference>
<comment type="similarity">
    <text evidence="2 10 11">Belongs to the TRAFAC class translation factor GTPase superfamily. Classic translation factor GTPase family. IF-2 subfamily.</text>
</comment>
<keyword evidence="6 10" id="KW-0547">Nucleotide-binding</keyword>
<evidence type="ECO:0000256" key="5">
    <source>
        <dbReference type="ARBA" id="ARBA00022540"/>
    </source>
</evidence>
<dbReference type="PRINTS" id="PR00315">
    <property type="entry name" value="ELONGATNFCT"/>
</dbReference>
<evidence type="ECO:0000256" key="1">
    <source>
        <dbReference type="ARBA" id="ARBA00004496"/>
    </source>
</evidence>
<dbReference type="Gene3D" id="3.40.50.300">
    <property type="entry name" value="P-loop containing nucleotide triphosphate hydrolases"/>
    <property type="match status" value="1"/>
</dbReference>
<dbReference type="FunFam" id="2.40.30.10:FF:000007">
    <property type="entry name" value="Translation initiation factor IF-2"/>
    <property type="match status" value="1"/>
</dbReference>
<evidence type="ECO:0000256" key="3">
    <source>
        <dbReference type="ARBA" id="ARBA00020675"/>
    </source>
</evidence>
<dbReference type="Gene3D" id="2.40.30.10">
    <property type="entry name" value="Translation factors"/>
    <property type="match status" value="2"/>
</dbReference>
<name>A0A940WGL6_9ACTN</name>
<dbReference type="CDD" id="cd01887">
    <property type="entry name" value="IF2_eIF5B"/>
    <property type="match status" value="1"/>
</dbReference>
<feature type="compositionally biased region" description="Polar residues" evidence="12">
    <location>
        <begin position="77"/>
        <end position="87"/>
    </location>
</feature>
<keyword evidence="15" id="KW-1185">Reference proteome</keyword>
<dbReference type="InterPro" id="IPR000178">
    <property type="entry name" value="TF_IF2_bacterial-like"/>
</dbReference>
<dbReference type="Pfam" id="PF11987">
    <property type="entry name" value="IF-2"/>
    <property type="match status" value="1"/>
</dbReference>
<dbReference type="CDD" id="cd03692">
    <property type="entry name" value="mtIF2_IVc"/>
    <property type="match status" value="1"/>
</dbReference>
<dbReference type="Pfam" id="PF22042">
    <property type="entry name" value="EF-G_D2"/>
    <property type="match status" value="1"/>
</dbReference>
<dbReference type="InterPro" id="IPR009000">
    <property type="entry name" value="Transl_B-barrel_sf"/>
</dbReference>
<dbReference type="InterPro" id="IPR023115">
    <property type="entry name" value="TIF_IF2_dom3"/>
</dbReference>
<dbReference type="Proteomes" id="UP000674234">
    <property type="component" value="Unassembled WGS sequence"/>
</dbReference>
<dbReference type="RefSeq" id="WP_210154081.1">
    <property type="nucleotide sequence ID" value="NZ_JAFCNB010000001.1"/>
</dbReference>
<feature type="binding site" evidence="10">
    <location>
        <begin position="598"/>
        <end position="602"/>
    </location>
    <ligand>
        <name>GTP</name>
        <dbReference type="ChEBI" id="CHEBI:37565"/>
    </ligand>
</feature>
<evidence type="ECO:0000256" key="6">
    <source>
        <dbReference type="ARBA" id="ARBA00022741"/>
    </source>
</evidence>
<evidence type="ECO:0000256" key="8">
    <source>
        <dbReference type="ARBA" id="ARBA00023134"/>
    </source>
</evidence>
<dbReference type="Gene3D" id="1.10.10.2480">
    <property type="match status" value="1"/>
</dbReference>
<feature type="compositionally biased region" description="Low complexity" evidence="12">
    <location>
        <begin position="149"/>
        <end position="163"/>
    </location>
</feature>
<keyword evidence="4 10" id="KW-0963">Cytoplasm</keyword>
<dbReference type="SUPFAM" id="SSF50447">
    <property type="entry name" value="Translation proteins"/>
    <property type="match status" value="2"/>
</dbReference>
<dbReference type="SUPFAM" id="SSF52540">
    <property type="entry name" value="P-loop containing nucleoside triphosphate hydrolases"/>
    <property type="match status" value="1"/>
</dbReference>
<dbReference type="InterPro" id="IPR015760">
    <property type="entry name" value="TIF_IF2"/>
</dbReference>
<feature type="compositionally biased region" description="Basic and acidic residues" evidence="12">
    <location>
        <begin position="136"/>
        <end position="147"/>
    </location>
</feature>
<dbReference type="EMBL" id="JAFCNB010000001">
    <property type="protein sequence ID" value="MBP2702832.1"/>
    <property type="molecule type" value="Genomic_DNA"/>
</dbReference>
<dbReference type="GO" id="GO:0005525">
    <property type="term" value="F:GTP binding"/>
    <property type="evidence" value="ECO:0007669"/>
    <property type="project" value="UniProtKB-KW"/>
</dbReference>
<evidence type="ECO:0000256" key="7">
    <source>
        <dbReference type="ARBA" id="ARBA00022917"/>
    </source>
</evidence>
<evidence type="ECO:0000259" key="13">
    <source>
        <dbReference type="PROSITE" id="PS51722"/>
    </source>
</evidence>
<evidence type="ECO:0000256" key="2">
    <source>
        <dbReference type="ARBA" id="ARBA00007733"/>
    </source>
</evidence>
<feature type="region of interest" description="Disordered" evidence="12">
    <location>
        <begin position="49"/>
        <end position="451"/>
    </location>
</feature>
<dbReference type="NCBIfam" id="TIGR00231">
    <property type="entry name" value="small_GTP"/>
    <property type="match status" value="1"/>
</dbReference>
<feature type="compositionally biased region" description="Pro residues" evidence="12">
    <location>
        <begin position="98"/>
        <end position="118"/>
    </location>
</feature>
<dbReference type="InterPro" id="IPR000795">
    <property type="entry name" value="T_Tr_GTP-bd_dom"/>
</dbReference>
<evidence type="ECO:0000256" key="9">
    <source>
        <dbReference type="ARBA" id="ARBA00025162"/>
    </source>
</evidence>
<keyword evidence="5 10" id="KW-0396">Initiation factor</keyword>
<sequence>MAKVRVYELAKEFGVESKVVMAKLTEMGEFVRSASSTIEAPVVRKLTEAFGKGDASRGGGRPARPAQPKPAPRPAESTANGATQAPVSPSVDAGARPAPKPGPRPAPRPVPMPHPPAVQPEAARPDAGRPQAPRPEGPRPESSRPEAPRPAAAAGPRPGAAAPKPGPRPAPAPRPGAVPGGTAGPAAGGGAPRPGGPKPGPRGPRPGNNPFSSTASGMGQRPPRPGGRDGGRDGGRPERGDRPDRDGAPREPRRDGGVRDGGIPRPPAARGGAPGAGGPRPGPGGPRPGPGMGGPRPGPGAGGPRPGGPRPNPMMMPQGRPAGPGGGGGRPGGPGGGGGRPGGPGGGGRPGGGGGRPGGGGFSGPRPGAAGAGRPGGAGGGPGGGGGGGFAGRPGGAGGRGRGGGTAGAFGRPGGRPTRGRKSKRQRRQEFDNMQAPSIGGVQAPRGGGQTIRLPRGASLSDFADRIGANPASLVQIMLHLGEMVTATQSVNEETLQLLGAELDYDVQVVSPEEEDREILESFKIEFGEDEGDEGDLAPRPPVVTVMGHVDHGKTKLLDAIRHTNVVAREAGGITQHIGAYQVATVHEGEPRKITFIDTPGHEAFTAMRARGAQATDIAVLVVAADDGVKPQTIEALNHAHAANVPVVVAVNKIDKEGADPTKVRAQLTEYGLVAEEFGGSTLFVDISAKEGIGIDNLLEAILLTADAELDLRANPDMDAQGLAIEAHLDKGRGPVATVLVQRGTLRVGDSIVCGEAFGRVRAMLDDNGDTVEEADPSRPVLVLGLTAVPRAGDNFIVVPDDRMARQIAQQRAARLRVADMARSGRRRTLEELFKDLEKGQVEELKLVIKGDVSGSVEALEDALLKIDVGEEVNLRVLHRGVGAITEFDVNLAIADDNAVIIGFNVRPEVRARDLAEREGVDIRYYSVIYQAIEEIEAALKGMLKPEFEEVRTGTAEVREVFKVPRIGNVAGAVVRTGTITRNSKARLIRDGVVVADNLTVVSLRRFKEDATEVREGFECGIGIGYNDIKIEDVIETFEMQEKPRV</sequence>
<feature type="compositionally biased region" description="Pro residues" evidence="12">
    <location>
        <begin position="164"/>
        <end position="176"/>
    </location>
</feature>
<reference evidence="14" key="1">
    <citation type="submission" date="2021-02" db="EMBL/GenBank/DDBJ databases">
        <title>Draft genome sequence of Microbispora sp. RL4-1S isolated from rice leaves in Thailand.</title>
        <authorList>
            <person name="Muangham S."/>
            <person name="Duangmal K."/>
        </authorList>
    </citation>
    <scope>NUCLEOTIDE SEQUENCE</scope>
    <source>
        <strain evidence="14">RL4-1S</strain>
    </source>
</reference>
<dbReference type="Pfam" id="PF00009">
    <property type="entry name" value="GTP_EFTU"/>
    <property type="match status" value="1"/>
</dbReference>
<feature type="compositionally biased region" description="Pro residues" evidence="12">
    <location>
        <begin position="280"/>
        <end position="289"/>
    </location>
</feature>
<dbReference type="GO" id="GO:0003743">
    <property type="term" value="F:translation initiation factor activity"/>
    <property type="evidence" value="ECO:0007669"/>
    <property type="project" value="UniProtKB-UniRule"/>
</dbReference>
<feature type="compositionally biased region" description="Gly residues" evidence="12">
    <location>
        <begin position="178"/>
        <end position="193"/>
    </location>
</feature>
<comment type="caution">
    <text evidence="14">The sequence shown here is derived from an EMBL/GenBank/DDBJ whole genome shotgun (WGS) entry which is preliminary data.</text>
</comment>
<dbReference type="PANTHER" id="PTHR43381:SF5">
    <property type="entry name" value="TR-TYPE G DOMAIN-CONTAINING PROTEIN"/>
    <property type="match status" value="1"/>
</dbReference>
<dbReference type="SUPFAM" id="SSF52156">
    <property type="entry name" value="Initiation factor IF2/eIF5b, domain 3"/>
    <property type="match status" value="1"/>
</dbReference>
<dbReference type="FunFam" id="3.40.50.10050:FF:000001">
    <property type="entry name" value="Translation initiation factor IF-2"/>
    <property type="match status" value="1"/>
</dbReference>
<feature type="compositionally biased region" description="Gly residues" evidence="12">
    <location>
        <begin position="322"/>
        <end position="363"/>
    </location>
</feature>
<dbReference type="InterPro" id="IPR005225">
    <property type="entry name" value="Small_GTP-bd"/>
</dbReference>
<feature type="binding site" evidence="10">
    <location>
        <begin position="652"/>
        <end position="655"/>
    </location>
    <ligand>
        <name>GTP</name>
        <dbReference type="ChEBI" id="CHEBI:37565"/>
    </ligand>
</feature>
<dbReference type="PROSITE" id="PS01176">
    <property type="entry name" value="IF2"/>
    <property type="match status" value="1"/>
</dbReference>
<comment type="subcellular location">
    <subcellularLocation>
        <location evidence="1 10">Cytoplasm</location>
    </subcellularLocation>
</comment>
<dbReference type="FunFam" id="2.40.30.10:FF:000008">
    <property type="entry name" value="Translation initiation factor IF-2"/>
    <property type="match status" value="1"/>
</dbReference>
<keyword evidence="8 10" id="KW-0342">GTP-binding</keyword>
<feature type="compositionally biased region" description="Basic residues" evidence="12">
    <location>
        <begin position="418"/>
        <end position="427"/>
    </location>
</feature>
<evidence type="ECO:0000256" key="4">
    <source>
        <dbReference type="ARBA" id="ARBA00022490"/>
    </source>
</evidence>
<dbReference type="InterPro" id="IPR027417">
    <property type="entry name" value="P-loop_NTPase"/>
</dbReference>
<accession>A0A940WGL6</accession>
<dbReference type="InterPro" id="IPR036925">
    <property type="entry name" value="TIF_IF2_dom3_sf"/>
</dbReference>
<dbReference type="PANTHER" id="PTHR43381">
    <property type="entry name" value="TRANSLATION INITIATION FACTOR IF-2-RELATED"/>
    <property type="match status" value="1"/>
</dbReference>
<dbReference type="AlphaFoldDB" id="A0A940WGL6"/>
<proteinExistence type="inferred from homology"/>
<evidence type="ECO:0000313" key="14">
    <source>
        <dbReference type="EMBL" id="MBP2702832.1"/>
    </source>
</evidence>
<feature type="compositionally biased region" description="Gly residues" evidence="12">
    <location>
        <begin position="290"/>
        <end position="305"/>
    </location>
</feature>
<comment type="function">
    <text evidence="9 10 11">One of the essential components for the initiation of protein synthesis. Protects formylmethionyl-tRNA from spontaneous hydrolysis and promotes its binding to the 30S ribosomal subunits. Also involved in the hydrolysis of GTP during the formation of the 70S ribosomal complex.</text>
</comment>
<dbReference type="InterPro" id="IPR053905">
    <property type="entry name" value="EF-G-like_DII"/>
</dbReference>
<organism evidence="14 15">
    <name type="scientific">Microbispora oryzae</name>
    <dbReference type="NCBI Taxonomy" id="2806554"/>
    <lineage>
        <taxon>Bacteria</taxon>
        <taxon>Bacillati</taxon>
        <taxon>Actinomycetota</taxon>
        <taxon>Actinomycetes</taxon>
        <taxon>Streptosporangiales</taxon>
        <taxon>Streptosporangiaceae</taxon>
        <taxon>Microbispora</taxon>
    </lineage>
</organism>
<keyword evidence="7 10" id="KW-0648">Protein biosynthesis</keyword>